<proteinExistence type="predicted"/>
<protein>
    <submittedName>
        <fullName evidence="2">Uncharacterized protein</fullName>
    </submittedName>
</protein>
<reference evidence="2" key="1">
    <citation type="submission" date="2020-03" db="EMBL/GenBank/DDBJ databases">
        <title>The deep terrestrial virosphere.</title>
        <authorList>
            <person name="Holmfeldt K."/>
            <person name="Nilsson E."/>
            <person name="Simone D."/>
            <person name="Lopez-Fernandez M."/>
            <person name="Wu X."/>
            <person name="de Brujin I."/>
            <person name="Lundin D."/>
            <person name="Andersson A."/>
            <person name="Bertilsson S."/>
            <person name="Dopson M."/>
        </authorList>
    </citation>
    <scope>NUCLEOTIDE SEQUENCE</scope>
    <source>
        <strain evidence="2">MM415B05096</strain>
    </source>
</reference>
<evidence type="ECO:0000256" key="1">
    <source>
        <dbReference type="SAM" id="Coils"/>
    </source>
</evidence>
<organism evidence="2">
    <name type="scientific">viral metagenome</name>
    <dbReference type="NCBI Taxonomy" id="1070528"/>
    <lineage>
        <taxon>unclassified sequences</taxon>
        <taxon>metagenomes</taxon>
        <taxon>organismal metagenomes</taxon>
    </lineage>
</organism>
<keyword evidence="1" id="KW-0175">Coiled coil</keyword>
<dbReference type="AlphaFoldDB" id="A0A6M3LKP7"/>
<accession>A0A6M3LKP7</accession>
<name>A0A6M3LKP7_9ZZZZ</name>
<dbReference type="EMBL" id="MT143353">
    <property type="protein sequence ID" value="QJA95896.1"/>
    <property type="molecule type" value="Genomic_DNA"/>
</dbReference>
<sequence length="207" mass="23946">MEDTMPDEDMILEAMIKEAQAAPEPGELKRAQVLKDGKEADTAPMIAKELTSAGYVWIYDTRTGDRSKCNRNMLMQHLKKTRPDGSTVFTLHDPHIEVKAGKMKCLLHPDNPNRAKYDDMGLATCLKSNIPSEFLVTRHMKKRHKMEWEQIEHDRAEAEKQEDRAERRHLMAMMARNAPKVEEVMEIKEPERELYVSDKDKAKLKSK</sequence>
<gene>
    <name evidence="2" type="ORF">MM415B05096_0008</name>
</gene>
<feature type="coiled-coil region" evidence="1">
    <location>
        <begin position="141"/>
        <end position="168"/>
    </location>
</feature>
<evidence type="ECO:0000313" key="2">
    <source>
        <dbReference type="EMBL" id="QJA95896.1"/>
    </source>
</evidence>